<keyword evidence="1" id="KW-0812">Transmembrane</keyword>
<accession>A0A0E9XHZ8</accession>
<keyword evidence="1" id="KW-0472">Membrane</keyword>
<sequence>MPDLFSVVYLLAICGQGICSMLCIK</sequence>
<evidence type="ECO:0000256" key="1">
    <source>
        <dbReference type="SAM" id="Phobius"/>
    </source>
</evidence>
<dbReference type="EMBL" id="GBXM01007269">
    <property type="protein sequence ID" value="JAI01309.1"/>
    <property type="molecule type" value="Transcribed_RNA"/>
</dbReference>
<organism evidence="2">
    <name type="scientific">Anguilla anguilla</name>
    <name type="common">European freshwater eel</name>
    <name type="synonym">Muraena anguilla</name>
    <dbReference type="NCBI Taxonomy" id="7936"/>
    <lineage>
        <taxon>Eukaryota</taxon>
        <taxon>Metazoa</taxon>
        <taxon>Chordata</taxon>
        <taxon>Craniata</taxon>
        <taxon>Vertebrata</taxon>
        <taxon>Euteleostomi</taxon>
        <taxon>Actinopterygii</taxon>
        <taxon>Neopterygii</taxon>
        <taxon>Teleostei</taxon>
        <taxon>Anguilliformes</taxon>
        <taxon>Anguillidae</taxon>
        <taxon>Anguilla</taxon>
    </lineage>
</organism>
<feature type="transmembrane region" description="Helical" evidence="1">
    <location>
        <begin position="6"/>
        <end position="24"/>
    </location>
</feature>
<keyword evidence="1" id="KW-1133">Transmembrane helix</keyword>
<proteinExistence type="predicted"/>
<name>A0A0E9XHZ8_ANGAN</name>
<evidence type="ECO:0000313" key="2">
    <source>
        <dbReference type="EMBL" id="JAI01309.1"/>
    </source>
</evidence>
<protein>
    <submittedName>
        <fullName evidence="2">Uncharacterized protein</fullName>
    </submittedName>
</protein>
<reference evidence="2" key="1">
    <citation type="submission" date="2014-11" db="EMBL/GenBank/DDBJ databases">
        <authorList>
            <person name="Amaro Gonzalez C."/>
        </authorList>
    </citation>
    <scope>NUCLEOTIDE SEQUENCE</scope>
</reference>
<reference evidence="2" key="2">
    <citation type="journal article" date="2015" name="Fish Shellfish Immunol.">
        <title>Early steps in the European eel (Anguilla anguilla)-Vibrio vulnificus interaction in the gills: Role of the RtxA13 toxin.</title>
        <authorList>
            <person name="Callol A."/>
            <person name="Pajuelo D."/>
            <person name="Ebbesson L."/>
            <person name="Teles M."/>
            <person name="MacKenzie S."/>
            <person name="Amaro C."/>
        </authorList>
    </citation>
    <scope>NUCLEOTIDE SEQUENCE</scope>
</reference>
<dbReference type="AlphaFoldDB" id="A0A0E9XHZ8"/>